<protein>
    <submittedName>
        <fullName evidence="1">Uncharacterized protein</fullName>
    </submittedName>
</protein>
<accession>A0A645CGF8</accession>
<gene>
    <name evidence="1" type="ORF">SDC9_123000</name>
</gene>
<name>A0A645CGF8_9ZZZZ</name>
<sequence length="164" mass="18885">MLIVQYTDSQEHKELLPPYINYLTAKAMYSENTSVELFEEGDYEVALNYRIAEDKLMGKNESYRISIKFKVRNSDCMIFLKELTTNRILEDSATTKYGFELDLAKSRYLNVVVMGESLEGGRTFLNGAAKDGSKYTDEGIYTITAKNEYVENTEYTMRIVVRAE</sequence>
<reference evidence="1" key="1">
    <citation type="submission" date="2019-08" db="EMBL/GenBank/DDBJ databases">
        <authorList>
            <person name="Kucharzyk K."/>
            <person name="Murdoch R.W."/>
            <person name="Higgins S."/>
            <person name="Loffler F."/>
        </authorList>
    </citation>
    <scope>NUCLEOTIDE SEQUENCE</scope>
</reference>
<evidence type="ECO:0000313" key="1">
    <source>
        <dbReference type="EMBL" id="MPM76005.1"/>
    </source>
</evidence>
<dbReference type="EMBL" id="VSSQ01027006">
    <property type="protein sequence ID" value="MPM76005.1"/>
    <property type="molecule type" value="Genomic_DNA"/>
</dbReference>
<proteinExistence type="predicted"/>
<organism evidence="1">
    <name type="scientific">bioreactor metagenome</name>
    <dbReference type="NCBI Taxonomy" id="1076179"/>
    <lineage>
        <taxon>unclassified sequences</taxon>
        <taxon>metagenomes</taxon>
        <taxon>ecological metagenomes</taxon>
    </lineage>
</organism>
<comment type="caution">
    <text evidence="1">The sequence shown here is derived from an EMBL/GenBank/DDBJ whole genome shotgun (WGS) entry which is preliminary data.</text>
</comment>
<dbReference type="AlphaFoldDB" id="A0A645CGF8"/>